<dbReference type="STRING" id="13035.Dacsa_2905"/>
<proteinExistence type="predicted"/>
<gene>
    <name evidence="1" type="ORF">Dacsa_2905</name>
</gene>
<sequence>MRARSRYKYAIVDLKASWESMTALAQYILQNFDQLPNKEQQKVALEILKRIVHSDFPPLEDQDLVLSAEEIFLSLDQQESDYE</sequence>
<dbReference type="eggNOG" id="ENOG50336BP">
    <property type="taxonomic scope" value="Bacteria"/>
</dbReference>
<dbReference type="AlphaFoldDB" id="K9YZA5"/>
<dbReference type="Proteomes" id="UP000010482">
    <property type="component" value="Chromosome"/>
</dbReference>
<name>K9YZA5_DACS8</name>
<evidence type="ECO:0000313" key="2">
    <source>
        <dbReference type="Proteomes" id="UP000010482"/>
    </source>
</evidence>
<dbReference type="HOGENOM" id="CLU_193603_0_0_3"/>
<reference evidence="1" key="1">
    <citation type="submission" date="2012-04" db="EMBL/GenBank/DDBJ databases">
        <title>Finished genome of Dactylococcopsis salina PCC 8305.</title>
        <authorList>
            <consortium name="US DOE Joint Genome Institute"/>
            <person name="Gugger M."/>
            <person name="Coursin T."/>
            <person name="Rippka R."/>
            <person name="Tandeau De Marsac N."/>
            <person name="Huntemann M."/>
            <person name="Wei C.-L."/>
            <person name="Han J."/>
            <person name="Detter J.C."/>
            <person name="Han C."/>
            <person name="Tapia R."/>
            <person name="Daligault H."/>
            <person name="Chen A."/>
            <person name="Krypides N."/>
            <person name="Mavromatis K."/>
            <person name="Markowitz V."/>
            <person name="Szeto E."/>
            <person name="Ivanova N."/>
            <person name="Ovchinnikova G."/>
            <person name="Pagani I."/>
            <person name="Pati A."/>
            <person name="Goodwin L."/>
            <person name="Peters L."/>
            <person name="Pitluck S."/>
            <person name="Woyke T."/>
            <person name="Kerfeld C."/>
        </authorList>
    </citation>
    <scope>NUCLEOTIDE SEQUENCE [LARGE SCALE GENOMIC DNA]</scope>
    <source>
        <strain evidence="1">PCC 8305</strain>
    </source>
</reference>
<keyword evidence="2" id="KW-1185">Reference proteome</keyword>
<accession>K9YZA5</accession>
<protein>
    <submittedName>
        <fullName evidence="1">Uncharacterized protein</fullName>
    </submittedName>
</protein>
<dbReference type="KEGG" id="dsl:Dacsa_2905"/>
<organism evidence="1 2">
    <name type="scientific">Dactylococcopsis salina (strain PCC 8305)</name>
    <name type="common">Myxobactron salinum</name>
    <dbReference type="NCBI Taxonomy" id="13035"/>
    <lineage>
        <taxon>Bacteria</taxon>
        <taxon>Bacillati</taxon>
        <taxon>Cyanobacteriota</taxon>
        <taxon>Cyanophyceae</taxon>
        <taxon>Nodosilineales</taxon>
        <taxon>Cymatolegaceae</taxon>
        <taxon>Dactylococcopsis</taxon>
    </lineage>
</organism>
<evidence type="ECO:0000313" key="1">
    <source>
        <dbReference type="EMBL" id="AFZ51458.1"/>
    </source>
</evidence>
<dbReference type="EMBL" id="CP003944">
    <property type="protein sequence ID" value="AFZ51458.1"/>
    <property type="molecule type" value="Genomic_DNA"/>
</dbReference>